<feature type="region of interest" description="Disordered" evidence="1">
    <location>
        <begin position="50"/>
        <end position="69"/>
    </location>
</feature>
<keyword evidence="3" id="KW-1185">Reference proteome</keyword>
<dbReference type="SUPFAM" id="SSF52047">
    <property type="entry name" value="RNI-like"/>
    <property type="match status" value="1"/>
</dbReference>
<dbReference type="Proteomes" id="UP000054279">
    <property type="component" value="Unassembled WGS sequence"/>
</dbReference>
<sequence>MGQAIAAHPHLQKVKLMNNVFREDGVKAISKGFSQCRDLRYLSLRDFVSGNRANNGTPEEPRGSRALSDALRNTPRLEVLDISDCSLNAFLLLQTDDLGDDHYKAVLLIVKDSLPNPRPPPISQTTTMYELEVFLEDYKDEEKETRFIGKLEIPYVENVVDELMELMGTKLGLEVKDSYLCKSIGQINYHAEALCR</sequence>
<proteinExistence type="predicted"/>
<dbReference type="InterPro" id="IPR032675">
    <property type="entry name" value="LRR_dom_sf"/>
</dbReference>
<evidence type="ECO:0000313" key="2">
    <source>
        <dbReference type="EMBL" id="KIJ34958.1"/>
    </source>
</evidence>
<gene>
    <name evidence="2" type="ORF">M422DRAFT_262920</name>
</gene>
<accession>A0A0C9TX27</accession>
<dbReference type="Gene3D" id="3.80.10.10">
    <property type="entry name" value="Ribonuclease Inhibitor"/>
    <property type="match status" value="1"/>
</dbReference>
<reference evidence="2 3" key="1">
    <citation type="submission" date="2014-06" db="EMBL/GenBank/DDBJ databases">
        <title>Evolutionary Origins and Diversification of the Mycorrhizal Mutualists.</title>
        <authorList>
            <consortium name="DOE Joint Genome Institute"/>
            <consortium name="Mycorrhizal Genomics Consortium"/>
            <person name="Kohler A."/>
            <person name="Kuo A."/>
            <person name="Nagy L.G."/>
            <person name="Floudas D."/>
            <person name="Copeland A."/>
            <person name="Barry K.W."/>
            <person name="Cichocki N."/>
            <person name="Veneault-Fourrey C."/>
            <person name="LaButti K."/>
            <person name="Lindquist E.A."/>
            <person name="Lipzen A."/>
            <person name="Lundell T."/>
            <person name="Morin E."/>
            <person name="Murat C."/>
            <person name="Riley R."/>
            <person name="Ohm R."/>
            <person name="Sun H."/>
            <person name="Tunlid A."/>
            <person name="Henrissat B."/>
            <person name="Grigoriev I.V."/>
            <person name="Hibbett D.S."/>
            <person name="Martin F."/>
        </authorList>
    </citation>
    <scope>NUCLEOTIDE SEQUENCE [LARGE SCALE GENOMIC DNA]</scope>
    <source>
        <strain evidence="2 3">SS14</strain>
    </source>
</reference>
<dbReference type="AlphaFoldDB" id="A0A0C9TX27"/>
<evidence type="ECO:0000256" key="1">
    <source>
        <dbReference type="SAM" id="MobiDB-lite"/>
    </source>
</evidence>
<name>A0A0C9TX27_SPHS4</name>
<organism evidence="2 3">
    <name type="scientific">Sphaerobolus stellatus (strain SS14)</name>
    <dbReference type="NCBI Taxonomy" id="990650"/>
    <lineage>
        <taxon>Eukaryota</taxon>
        <taxon>Fungi</taxon>
        <taxon>Dikarya</taxon>
        <taxon>Basidiomycota</taxon>
        <taxon>Agaricomycotina</taxon>
        <taxon>Agaricomycetes</taxon>
        <taxon>Phallomycetidae</taxon>
        <taxon>Geastrales</taxon>
        <taxon>Sphaerobolaceae</taxon>
        <taxon>Sphaerobolus</taxon>
    </lineage>
</organism>
<evidence type="ECO:0000313" key="3">
    <source>
        <dbReference type="Proteomes" id="UP000054279"/>
    </source>
</evidence>
<protein>
    <submittedName>
        <fullName evidence="2">Unplaced genomic scaffold SPHSTscaffold_119, whole genome shotgun sequence</fullName>
    </submittedName>
</protein>
<dbReference type="EMBL" id="KN837194">
    <property type="protein sequence ID" value="KIJ34958.1"/>
    <property type="molecule type" value="Genomic_DNA"/>
</dbReference>
<dbReference type="HOGENOM" id="CLU_1391012_0_0_1"/>